<dbReference type="GO" id="GO:0010468">
    <property type="term" value="P:regulation of gene expression"/>
    <property type="evidence" value="ECO:0007669"/>
    <property type="project" value="UniProtKB-ARBA"/>
</dbReference>
<dbReference type="Gene3D" id="1.10.10.970">
    <property type="entry name" value="RNA 2'-phosphotransferase, Tpt1/KptA family, N-terminal domain"/>
    <property type="match status" value="1"/>
</dbReference>
<evidence type="ECO:0000256" key="4">
    <source>
        <dbReference type="SAM" id="MobiDB-lite"/>
    </source>
</evidence>
<proteinExistence type="predicted"/>
<feature type="domain" description="Histone deacetylase" evidence="5">
    <location>
        <begin position="173"/>
        <end position="547"/>
    </location>
</feature>
<gene>
    <name evidence="6" type="ORF">FFLO_00483</name>
</gene>
<comment type="catalytic activity">
    <reaction evidence="3">
        <text>2'-phospho-[ligated tRNA] + NAD(+) = mature tRNA + ADP-alpha-D-ribose 1'',2''-cyclic phosphate + nicotinamide</text>
        <dbReference type="Rhea" id="RHEA:23324"/>
        <dbReference type="Rhea" id="RHEA-COMP:11106"/>
        <dbReference type="Rhea" id="RHEA-COMP:11107"/>
        <dbReference type="ChEBI" id="CHEBI:17154"/>
        <dbReference type="ChEBI" id="CHEBI:57540"/>
        <dbReference type="ChEBI" id="CHEBI:76596"/>
        <dbReference type="ChEBI" id="CHEBI:82883"/>
        <dbReference type="ChEBI" id="CHEBI:85027"/>
        <dbReference type="EC" id="2.7.1.160"/>
    </reaction>
</comment>
<comment type="caution">
    <text evidence="6">The sequence shown here is derived from an EMBL/GenBank/DDBJ whole genome shotgun (WGS) entry which is preliminary data.</text>
</comment>
<evidence type="ECO:0000256" key="1">
    <source>
        <dbReference type="ARBA" id="ARBA00003343"/>
    </source>
</evidence>
<dbReference type="PRINTS" id="PR01270">
    <property type="entry name" value="HDASUPER"/>
</dbReference>
<reference evidence="6" key="1">
    <citation type="submission" date="2020-04" db="EMBL/GenBank/DDBJ databases">
        <title>Analysis of mating type loci in Filobasidium floriforme.</title>
        <authorList>
            <person name="Nowrousian M."/>
        </authorList>
    </citation>
    <scope>NUCLEOTIDE SEQUENCE</scope>
    <source>
        <strain evidence="6">CBS 6242</strain>
    </source>
</reference>
<feature type="region of interest" description="Disordered" evidence="4">
    <location>
        <begin position="610"/>
        <end position="670"/>
    </location>
</feature>
<dbReference type="SUPFAM" id="SSF52768">
    <property type="entry name" value="Arginase/deacetylase"/>
    <property type="match status" value="1"/>
</dbReference>
<dbReference type="AlphaFoldDB" id="A0A8K0JRI5"/>
<evidence type="ECO:0000256" key="3">
    <source>
        <dbReference type="ARBA" id="ARBA00047949"/>
    </source>
</evidence>
<accession>A0A8K0JRI5</accession>
<sequence length="752" mass="82229">MSSVDSPIRPLALCLQPACVKHRWIRTSNASHIYERPERIRAVLLGAAAAVSRLEAEVTSEEQAEGGGGLDHNEQQDEEDRRKREETPDVSDMLGNLNLSGSTPQRPIKAGTEAAPTTASPYLYIPPPESTQPASATTQPRLLQTHPALQVVHSSLADHNHTLLDLALAPQDRSQSTVSSSALFAQSPYLKQLTTWALEAPEKIKKGECEIPSRYYPVPSISTAQGEDGKMGVEADLGIELNQNDLYLAPGSVEAIEGCVKTVCQAMDLVCTPGTASNPPADTVLPISAGLSTSPSPYAGAFCVIRPPGHHCAQDVPSGFCYVNNAAVAAMHGYLRHDQDRTIFIDIDLHHGNGTQSIVMGLNEASHADDLLIAGGKPLVPMTPGEVAAGRRKRNWKGFYGSVHDIWSYPCEDGDLDLIKDASVKIAAHGQYIDNIHLEPYDSEDDFYTRIYPKYMALLASAERFVRETEASPDRTTVVVSAGFDACEHEYQAMSRHERRVPTSFFAKITRDIRAFADKYANGKLVSVLEGGYSDKALTSGALSHVAGFFGEKPSQASWWNEENLESLERSTKRKKNGVLLPLDSESRSDTHLSRTRALLEGFERAGVTGSETKLDMSPASTPRMTLRERKKTEPWTPTATPRNVGRSRGKTDVTSPPDAPSSPVQMSNSSVVEDIVDQLDNMKIKAALPTTPQSQPKLRGLDKDSEEVRYSKTLAYMLRHGAEKERLPMRKDGYVRVVDMVCIQLSRSTAC</sequence>
<feature type="region of interest" description="Disordered" evidence="4">
    <location>
        <begin position="56"/>
        <end position="138"/>
    </location>
</feature>
<keyword evidence="7" id="KW-1185">Reference proteome</keyword>
<protein>
    <recommendedName>
        <fullName evidence="2">2'-phosphotransferase</fullName>
        <ecNumber evidence="2">2.7.1.160</ecNumber>
    </recommendedName>
</protein>
<dbReference type="InterPro" id="IPR000286">
    <property type="entry name" value="HDACs"/>
</dbReference>
<dbReference type="Pfam" id="PF01885">
    <property type="entry name" value="PTS_2-RNA"/>
    <property type="match status" value="1"/>
</dbReference>
<dbReference type="GO" id="GO:0000215">
    <property type="term" value="F:tRNA 2'-phosphotransferase activity"/>
    <property type="evidence" value="ECO:0007669"/>
    <property type="project" value="UniProtKB-EC"/>
</dbReference>
<dbReference type="InterPro" id="IPR023696">
    <property type="entry name" value="Ureohydrolase_dom_sf"/>
</dbReference>
<dbReference type="SUPFAM" id="SSF56399">
    <property type="entry name" value="ADP-ribosylation"/>
    <property type="match status" value="1"/>
</dbReference>
<dbReference type="InterPro" id="IPR023801">
    <property type="entry name" value="His_deacetylse_dom"/>
</dbReference>
<dbReference type="Pfam" id="PF00850">
    <property type="entry name" value="Hist_deacetyl"/>
    <property type="match status" value="1"/>
</dbReference>
<comment type="function">
    <text evidence="1">Catalyzes the last step of tRNA splicing, the transfer of the splice junction 2'-phosphate from ligated tRNA to NAD to produce ADP-ribose 1''-2'' cyclic phosphate.</text>
</comment>
<dbReference type="OrthoDB" id="5232919at2759"/>
<dbReference type="Gene3D" id="3.40.800.20">
    <property type="entry name" value="Histone deacetylase domain"/>
    <property type="match status" value="1"/>
</dbReference>
<dbReference type="EMBL" id="JABELV010000005">
    <property type="protein sequence ID" value="KAG7575319.1"/>
    <property type="molecule type" value="Genomic_DNA"/>
</dbReference>
<feature type="compositionally biased region" description="Basic and acidic residues" evidence="4">
    <location>
        <begin position="71"/>
        <end position="87"/>
    </location>
</feature>
<dbReference type="PANTHER" id="PTHR47558">
    <property type="entry name" value="HISTONE DEACETYLASE HOS3"/>
    <property type="match status" value="1"/>
</dbReference>
<evidence type="ECO:0000313" key="7">
    <source>
        <dbReference type="Proteomes" id="UP000812966"/>
    </source>
</evidence>
<evidence type="ECO:0000256" key="2">
    <source>
        <dbReference type="ARBA" id="ARBA00012007"/>
    </source>
</evidence>
<evidence type="ECO:0000313" key="6">
    <source>
        <dbReference type="EMBL" id="KAG7575319.1"/>
    </source>
</evidence>
<dbReference type="GO" id="GO:0004407">
    <property type="term" value="F:histone deacetylase activity"/>
    <property type="evidence" value="ECO:0007669"/>
    <property type="project" value="TreeGrafter"/>
</dbReference>
<dbReference type="InterPro" id="IPR002745">
    <property type="entry name" value="Ptrans_KptA/Tpt1"/>
</dbReference>
<dbReference type="InterPro" id="IPR053244">
    <property type="entry name" value="HDAC_HD_type_1"/>
</dbReference>
<name>A0A8K0JRI5_9TREE</name>
<evidence type="ECO:0000259" key="5">
    <source>
        <dbReference type="Pfam" id="PF00850"/>
    </source>
</evidence>
<dbReference type="EC" id="2.7.1.160" evidence="2"/>
<dbReference type="Proteomes" id="UP000812966">
    <property type="component" value="Unassembled WGS sequence"/>
</dbReference>
<organism evidence="6 7">
    <name type="scientific">Filobasidium floriforme</name>
    <dbReference type="NCBI Taxonomy" id="5210"/>
    <lineage>
        <taxon>Eukaryota</taxon>
        <taxon>Fungi</taxon>
        <taxon>Dikarya</taxon>
        <taxon>Basidiomycota</taxon>
        <taxon>Agaricomycotina</taxon>
        <taxon>Tremellomycetes</taxon>
        <taxon>Filobasidiales</taxon>
        <taxon>Filobasidiaceae</taxon>
        <taxon>Filobasidium</taxon>
    </lineage>
</organism>
<dbReference type="InterPro" id="IPR042080">
    <property type="entry name" value="RNA_2'-PTrans_N"/>
</dbReference>
<dbReference type="InterPro" id="IPR037138">
    <property type="entry name" value="His_deacetylse_dom_sf"/>
</dbReference>
<dbReference type="PANTHER" id="PTHR47558:SF1">
    <property type="entry name" value="HISTONE DEACETYLASE HOS3"/>
    <property type="match status" value="1"/>
</dbReference>
<dbReference type="GO" id="GO:0005634">
    <property type="term" value="C:nucleus"/>
    <property type="evidence" value="ECO:0007669"/>
    <property type="project" value="TreeGrafter"/>
</dbReference>